<organism evidence="1">
    <name type="scientific">marine sediment metagenome</name>
    <dbReference type="NCBI Taxonomy" id="412755"/>
    <lineage>
        <taxon>unclassified sequences</taxon>
        <taxon>metagenomes</taxon>
        <taxon>ecological metagenomes</taxon>
    </lineage>
</organism>
<comment type="caution">
    <text evidence="1">The sequence shown here is derived from an EMBL/GenBank/DDBJ whole genome shotgun (WGS) entry which is preliminary data.</text>
</comment>
<dbReference type="AlphaFoldDB" id="X1T9F9"/>
<reference evidence="1" key="1">
    <citation type="journal article" date="2014" name="Front. Microbiol.">
        <title>High frequency of phylogenetically diverse reductive dehalogenase-homologous genes in deep subseafloor sedimentary metagenomes.</title>
        <authorList>
            <person name="Kawai M."/>
            <person name="Futagami T."/>
            <person name="Toyoda A."/>
            <person name="Takaki Y."/>
            <person name="Nishi S."/>
            <person name="Hori S."/>
            <person name="Arai W."/>
            <person name="Tsubouchi T."/>
            <person name="Morono Y."/>
            <person name="Uchiyama I."/>
            <person name="Ito T."/>
            <person name="Fujiyama A."/>
            <person name="Inagaki F."/>
            <person name="Takami H."/>
        </authorList>
    </citation>
    <scope>NUCLEOTIDE SEQUENCE</scope>
    <source>
        <strain evidence="1">Expedition CK06-06</strain>
    </source>
</reference>
<dbReference type="EMBL" id="BARW01018771">
    <property type="protein sequence ID" value="GAJ01939.1"/>
    <property type="molecule type" value="Genomic_DNA"/>
</dbReference>
<name>X1T9F9_9ZZZZ</name>
<accession>X1T9F9</accession>
<feature type="non-terminal residue" evidence="1">
    <location>
        <position position="1"/>
    </location>
</feature>
<gene>
    <name evidence="1" type="ORF">S12H4_32070</name>
</gene>
<protein>
    <submittedName>
        <fullName evidence="1">Uncharacterized protein</fullName>
    </submittedName>
</protein>
<evidence type="ECO:0000313" key="1">
    <source>
        <dbReference type="EMBL" id="GAJ01939.1"/>
    </source>
</evidence>
<sequence length="44" mass="5161">EGKEEKHFSVSTRNNHHILIVFQGTGSWPEIFLEKDPKELLKKL</sequence>
<proteinExistence type="predicted"/>